<evidence type="ECO:0000313" key="1">
    <source>
        <dbReference type="EMBL" id="SDE94613.1"/>
    </source>
</evidence>
<dbReference type="AlphaFoldDB" id="A0A1G7H2R7"/>
<accession>A0A1G7H2R7</accession>
<name>A0A1G7H2R7_9FLAO</name>
<evidence type="ECO:0000313" key="2">
    <source>
        <dbReference type="Proteomes" id="UP000199203"/>
    </source>
</evidence>
<gene>
    <name evidence="1" type="ORF">SAMN05421825_0664</name>
</gene>
<organism evidence="1 2">
    <name type="scientific">Epilithonimonas hungarica</name>
    <dbReference type="NCBI Taxonomy" id="454006"/>
    <lineage>
        <taxon>Bacteria</taxon>
        <taxon>Pseudomonadati</taxon>
        <taxon>Bacteroidota</taxon>
        <taxon>Flavobacteriia</taxon>
        <taxon>Flavobacteriales</taxon>
        <taxon>Weeksellaceae</taxon>
        <taxon>Chryseobacterium group</taxon>
        <taxon>Epilithonimonas</taxon>
    </lineage>
</organism>
<protein>
    <submittedName>
        <fullName evidence="1">Uncharacterized protein</fullName>
    </submittedName>
</protein>
<dbReference type="Proteomes" id="UP000199203">
    <property type="component" value="Unassembled WGS sequence"/>
</dbReference>
<keyword evidence="2" id="KW-1185">Reference proteome</keyword>
<sequence length="255" mass="28958">MPIRYAKVTFEGKTYYKNTDEKGRLKLDKGEKISKISATGFEDFFPENNQKEYTLTAKKSIESKGDLPKNKIKTTIGKLYKKTDLYRGATDAVSTQVQYLPYKNDYPETAFIRSISFLSFFSTKAKKQPIILRLYKNDNGQPGELYGTTDFVVECKPGKSINKVDLSKSNIILPKEGLFIGLEWINIPATVLKYDYIKNIDGSSSKSKQSILNLGVAYESTDEDNNFWILSSDGWKKSKPLSKLSKINFEIIISD</sequence>
<dbReference type="EMBL" id="FNBH01000001">
    <property type="protein sequence ID" value="SDE94613.1"/>
    <property type="molecule type" value="Genomic_DNA"/>
</dbReference>
<reference evidence="2" key="1">
    <citation type="submission" date="2016-10" db="EMBL/GenBank/DDBJ databases">
        <authorList>
            <person name="Varghese N."/>
            <person name="Submissions S."/>
        </authorList>
    </citation>
    <scope>NUCLEOTIDE SEQUENCE [LARGE SCALE GENOMIC DNA]</scope>
    <source>
        <strain evidence="2">DSM 19684</strain>
    </source>
</reference>
<dbReference type="STRING" id="454006.SAMN05421825_0664"/>
<proteinExistence type="predicted"/>